<accession>A0A9X1Y1D0</accession>
<feature type="signal peptide" evidence="10">
    <location>
        <begin position="1"/>
        <end position="24"/>
    </location>
</feature>
<feature type="chain" id="PRO_5040753507" description="Urocanate reductase" evidence="10">
    <location>
        <begin position="25"/>
        <end position="633"/>
    </location>
</feature>
<organism evidence="12 13">
    <name type="scientific">Paenibacillus mellifer</name>
    <dbReference type="NCBI Taxonomy" id="2937794"/>
    <lineage>
        <taxon>Bacteria</taxon>
        <taxon>Bacillati</taxon>
        <taxon>Bacillota</taxon>
        <taxon>Bacilli</taxon>
        <taxon>Bacillales</taxon>
        <taxon>Paenibacillaceae</taxon>
        <taxon>Paenibacillus</taxon>
    </lineage>
</organism>
<comment type="catalytic activity">
    <reaction evidence="9">
        <text>dihydrourocanate + A = urocanate + AH2</text>
        <dbReference type="Rhea" id="RHEA:36059"/>
        <dbReference type="ChEBI" id="CHEBI:13193"/>
        <dbReference type="ChEBI" id="CHEBI:17499"/>
        <dbReference type="ChEBI" id="CHEBI:27247"/>
        <dbReference type="ChEBI" id="CHEBI:72991"/>
        <dbReference type="EC" id="1.3.99.33"/>
    </reaction>
</comment>
<dbReference type="GO" id="GO:0033765">
    <property type="term" value="F:steroid dehydrogenase activity, acting on the CH-CH group of donors"/>
    <property type="evidence" value="ECO:0007669"/>
    <property type="project" value="UniProtKB-ARBA"/>
</dbReference>
<dbReference type="GO" id="GO:0016020">
    <property type="term" value="C:membrane"/>
    <property type="evidence" value="ECO:0007669"/>
    <property type="project" value="InterPro"/>
</dbReference>
<evidence type="ECO:0000313" key="13">
    <source>
        <dbReference type="Proteomes" id="UP001139534"/>
    </source>
</evidence>
<protein>
    <recommendedName>
        <fullName evidence="5">Urocanate reductase</fullName>
        <ecNumber evidence="4">1.3.99.33</ecNumber>
    </recommendedName>
</protein>
<evidence type="ECO:0000256" key="1">
    <source>
        <dbReference type="ARBA" id="ARBA00001917"/>
    </source>
</evidence>
<keyword evidence="7" id="KW-0274">FAD</keyword>
<evidence type="ECO:0000256" key="5">
    <source>
        <dbReference type="ARBA" id="ARBA00015872"/>
    </source>
</evidence>
<feature type="domain" description="FMN-binding" evidence="11">
    <location>
        <begin position="49"/>
        <end position="123"/>
    </location>
</feature>
<evidence type="ECO:0000313" key="12">
    <source>
        <dbReference type="EMBL" id="MCK8485587.1"/>
    </source>
</evidence>
<evidence type="ECO:0000256" key="10">
    <source>
        <dbReference type="SAM" id="SignalP"/>
    </source>
</evidence>
<dbReference type="PRINTS" id="PR00411">
    <property type="entry name" value="PNDRDTASEI"/>
</dbReference>
<dbReference type="EMBL" id="JALPRK010000001">
    <property type="protein sequence ID" value="MCK8485587.1"/>
    <property type="molecule type" value="Genomic_DNA"/>
</dbReference>
<dbReference type="PANTHER" id="PTHR43400:SF7">
    <property type="entry name" value="FAD-DEPENDENT OXIDOREDUCTASE 2 FAD BINDING DOMAIN-CONTAINING PROTEIN"/>
    <property type="match status" value="1"/>
</dbReference>
<dbReference type="Gene3D" id="3.90.1010.20">
    <property type="match status" value="1"/>
</dbReference>
<evidence type="ECO:0000259" key="11">
    <source>
        <dbReference type="SMART" id="SM00900"/>
    </source>
</evidence>
<name>A0A9X1Y1D0_9BACL</name>
<dbReference type="InterPro" id="IPR027477">
    <property type="entry name" value="Succ_DH/fumarate_Rdtase_cat_sf"/>
</dbReference>
<comment type="caution">
    <text evidence="12">The sequence shown here is derived from an EMBL/GenBank/DDBJ whole genome shotgun (WGS) entry which is preliminary data.</text>
</comment>
<keyword evidence="10" id="KW-0732">Signal</keyword>
<dbReference type="GO" id="GO:0010181">
    <property type="term" value="F:FMN binding"/>
    <property type="evidence" value="ECO:0007669"/>
    <property type="project" value="InterPro"/>
</dbReference>
<keyword evidence="13" id="KW-1185">Reference proteome</keyword>
<dbReference type="RefSeq" id="WP_248549848.1">
    <property type="nucleotide sequence ID" value="NZ_JALPRK010000001.1"/>
</dbReference>
<dbReference type="InterPro" id="IPR003953">
    <property type="entry name" value="FAD-dep_OxRdtase_2_FAD-bd"/>
</dbReference>
<evidence type="ECO:0000256" key="9">
    <source>
        <dbReference type="ARBA" id="ARBA00049922"/>
    </source>
</evidence>
<evidence type="ECO:0000256" key="4">
    <source>
        <dbReference type="ARBA" id="ARBA00013137"/>
    </source>
</evidence>
<dbReference type="PANTHER" id="PTHR43400">
    <property type="entry name" value="FUMARATE REDUCTASE"/>
    <property type="match status" value="1"/>
</dbReference>
<dbReference type="Gene3D" id="3.50.50.60">
    <property type="entry name" value="FAD/NAD(P)-binding domain"/>
    <property type="match status" value="1"/>
</dbReference>
<evidence type="ECO:0000256" key="6">
    <source>
        <dbReference type="ARBA" id="ARBA00022630"/>
    </source>
</evidence>
<evidence type="ECO:0000256" key="7">
    <source>
        <dbReference type="ARBA" id="ARBA00022827"/>
    </source>
</evidence>
<dbReference type="Proteomes" id="UP001139534">
    <property type="component" value="Unassembled WGS sequence"/>
</dbReference>
<comment type="cofactor">
    <cofactor evidence="1">
        <name>FMN</name>
        <dbReference type="ChEBI" id="CHEBI:58210"/>
    </cofactor>
</comment>
<dbReference type="SMART" id="SM00900">
    <property type="entry name" value="FMN_bind"/>
    <property type="match status" value="1"/>
</dbReference>
<comment type="cofactor">
    <cofactor evidence="2">
        <name>FAD</name>
        <dbReference type="ChEBI" id="CHEBI:57692"/>
    </cofactor>
</comment>
<dbReference type="SUPFAM" id="SSF51905">
    <property type="entry name" value="FAD/NAD(P)-binding domain"/>
    <property type="match status" value="1"/>
</dbReference>
<dbReference type="SUPFAM" id="SSF56425">
    <property type="entry name" value="Succinate dehydrogenase/fumarate reductase flavoprotein, catalytic domain"/>
    <property type="match status" value="1"/>
</dbReference>
<evidence type="ECO:0000256" key="8">
    <source>
        <dbReference type="ARBA" id="ARBA00023002"/>
    </source>
</evidence>
<dbReference type="InterPro" id="IPR036188">
    <property type="entry name" value="FAD/NAD-bd_sf"/>
</dbReference>
<dbReference type="InterPro" id="IPR050315">
    <property type="entry name" value="FAD-oxidoreductase_2"/>
</dbReference>
<dbReference type="Gene3D" id="3.90.700.10">
    <property type="entry name" value="Succinate dehydrogenase/fumarate reductase flavoprotein, catalytic domain"/>
    <property type="match status" value="1"/>
</dbReference>
<dbReference type="InterPro" id="IPR007329">
    <property type="entry name" value="FMN-bd"/>
</dbReference>
<keyword evidence="6" id="KW-0285">Flavoprotein</keyword>
<evidence type="ECO:0000256" key="2">
    <source>
        <dbReference type="ARBA" id="ARBA00001974"/>
    </source>
</evidence>
<sequence length="633" mass="66395">MKSWIKPVTAGLLGLALVLGGAQIGSKSVSDANAAAAASSKTGTATEKGFGGDVKVSLTVEGKKITKVTIQADKETPEVGGAAAKKLQEQMLAKQNIELDGIAGASHTSAAVLAAAKAALAQTGLKPSDLQTVTTGGKVHTATADVVVVGGGTSGTAAALAAVQNGAKVIVLEKTSAMGGLLNYAMGIAGTETSLQKKAGETVTTEYLFNYLEKYNHYRSNAPLLKAVLNKSGSTIDWLQANGIGLRLSLGVNQKLHVDSPKTYHLWTNAKADFAKLHERMQKELGVDVRFNTTGQSLITDANGRVTGVTATMEDGSTLKVSAKNVILASGGFGANEEMFKEKTKVNYYNYYGWGNKGEGVKMAWAIGADEIGSGVIQIHLGDLSGTKGIFENYNGRPTFTVKDLPLFWVNKEGTRFVDEGVVYDNVLWGNAAYSAGGEYFAVIDQATVDKLTKEGSNLCGAYQVNGDGLFAQGRNDVNKLKTAPIKDLQADLETFAKDGVVAIGKTIDDLAAKTGMNAAKLKASAQTYNQAVAAKKDTLYYKDPAYLQYTIEKGPFYAIRVSGSTYGSIGGVRVNEDLQALTAEGKVISGLYAVGNDAGGLYDNSYPDVEGLTMAFAVNSGRIAGEHAASHK</sequence>
<dbReference type="AlphaFoldDB" id="A0A9X1Y1D0"/>
<dbReference type="Pfam" id="PF00890">
    <property type="entry name" value="FAD_binding_2"/>
    <property type="match status" value="1"/>
</dbReference>
<comment type="similarity">
    <text evidence="3">Belongs to the FAD-dependent oxidoreductase 2 family. FRD/SDH subfamily.</text>
</comment>
<dbReference type="Pfam" id="PF04205">
    <property type="entry name" value="FMN_bind"/>
    <property type="match status" value="1"/>
</dbReference>
<dbReference type="EC" id="1.3.99.33" evidence="4"/>
<proteinExistence type="inferred from homology"/>
<keyword evidence="8" id="KW-0560">Oxidoreductase</keyword>
<gene>
    <name evidence="12" type="ORF">M0651_00180</name>
</gene>
<evidence type="ECO:0000256" key="3">
    <source>
        <dbReference type="ARBA" id="ARBA00008040"/>
    </source>
</evidence>
<reference evidence="12" key="1">
    <citation type="submission" date="2022-04" db="EMBL/GenBank/DDBJ databases">
        <authorList>
            <person name="Seo M.-J."/>
        </authorList>
    </citation>
    <scope>NUCLEOTIDE SEQUENCE</scope>
    <source>
        <strain evidence="12">MBLB2552</strain>
    </source>
</reference>